<reference evidence="1 2" key="1">
    <citation type="submission" date="2020-10" db="EMBL/GenBank/DDBJ databases">
        <title>Connecting structure to function with the recovery of over 1000 high-quality activated sludge metagenome-assembled genomes encoding full-length rRNA genes using long-read sequencing.</title>
        <authorList>
            <person name="Singleton C.M."/>
            <person name="Petriglieri F."/>
            <person name="Kristensen J.M."/>
            <person name="Kirkegaard R.H."/>
            <person name="Michaelsen T.Y."/>
            <person name="Andersen M.H."/>
            <person name="Karst S.M."/>
            <person name="Dueholm M.S."/>
            <person name="Nielsen P.H."/>
            <person name="Albertsen M."/>
        </authorList>
    </citation>
    <scope>NUCLEOTIDE SEQUENCE [LARGE SCALE GENOMIC DNA]</scope>
    <source>
        <strain evidence="1">Ribe_18-Q3-R11-54_BAT3C.373</strain>
    </source>
</reference>
<dbReference type="Proteomes" id="UP000808349">
    <property type="component" value="Unassembled WGS sequence"/>
</dbReference>
<sequence length="291" mass="33960">MKSLKMISPNNGYLLFFMFLIFQSLDNAQSNFSSISTPTEFKRSALGFQFTPYEKFLHFQKTAYLPDDIKTASRKNVSIFYERRIKKNQAILANLNVDRNNTTSNLIRNNDQVIHDTVSVYTDQFLIFFKSSTKVPKSSDFYIEKLYLKQNVNCEFIHKFIFGSGFWKVNILSGIQLGQIKYLRYKREFIGSINSFSTGGQFSNYFIPWWLLSSSTDYYAINGNLVHSYVENTATYAYLLSGLSISCHFRRIPVQVEFGLQMYGRIGINYEIKNLMRKVNAKPELRISYMF</sequence>
<dbReference type="AlphaFoldDB" id="A0A9D7XI66"/>
<evidence type="ECO:0000313" key="2">
    <source>
        <dbReference type="Proteomes" id="UP000808349"/>
    </source>
</evidence>
<name>A0A9D7XI66_9BACT</name>
<protein>
    <submittedName>
        <fullName evidence="1">Uncharacterized protein</fullName>
    </submittedName>
</protein>
<gene>
    <name evidence="1" type="ORF">IPO85_12805</name>
</gene>
<proteinExistence type="predicted"/>
<comment type="caution">
    <text evidence="1">The sequence shown here is derived from an EMBL/GenBank/DDBJ whole genome shotgun (WGS) entry which is preliminary data.</text>
</comment>
<dbReference type="EMBL" id="JADKFW010000010">
    <property type="protein sequence ID" value="MBK9718363.1"/>
    <property type="molecule type" value="Genomic_DNA"/>
</dbReference>
<organism evidence="1 2">
    <name type="scientific">Candidatus Defluviibacterium haderslevense</name>
    <dbReference type="NCBI Taxonomy" id="2981993"/>
    <lineage>
        <taxon>Bacteria</taxon>
        <taxon>Pseudomonadati</taxon>
        <taxon>Bacteroidota</taxon>
        <taxon>Saprospiria</taxon>
        <taxon>Saprospirales</taxon>
        <taxon>Saprospiraceae</taxon>
        <taxon>Candidatus Defluviibacterium</taxon>
    </lineage>
</organism>
<accession>A0A9D7XI66</accession>
<evidence type="ECO:0000313" key="1">
    <source>
        <dbReference type="EMBL" id="MBK9718363.1"/>
    </source>
</evidence>